<dbReference type="EMBL" id="BSDT01000001">
    <property type="protein sequence ID" value="GLI43061.1"/>
    <property type="molecule type" value="Genomic_DNA"/>
</dbReference>
<feature type="domain" description="SnoaL-like" evidence="1">
    <location>
        <begin position="5"/>
        <end position="126"/>
    </location>
</feature>
<organism evidence="2 3">
    <name type="scientific">Glycomyces algeriensis</name>
    <dbReference type="NCBI Taxonomy" id="256037"/>
    <lineage>
        <taxon>Bacteria</taxon>
        <taxon>Bacillati</taxon>
        <taxon>Actinomycetota</taxon>
        <taxon>Actinomycetes</taxon>
        <taxon>Glycomycetales</taxon>
        <taxon>Glycomycetaceae</taxon>
        <taxon>Glycomyces</taxon>
    </lineage>
</organism>
<accession>A0A9W6G9X2</accession>
<dbReference type="InterPro" id="IPR037401">
    <property type="entry name" value="SnoaL-like"/>
</dbReference>
<proteinExistence type="predicted"/>
<gene>
    <name evidence="2" type="ORF">GALLR39Z86_29110</name>
</gene>
<name>A0A9W6G9X2_9ACTN</name>
<evidence type="ECO:0000313" key="2">
    <source>
        <dbReference type="EMBL" id="GLI43061.1"/>
    </source>
</evidence>
<dbReference type="Pfam" id="PF13577">
    <property type="entry name" value="SnoaL_4"/>
    <property type="match status" value="1"/>
</dbReference>
<dbReference type="RefSeq" id="WP_270113392.1">
    <property type="nucleotide sequence ID" value="NZ_BAAAOL010000017.1"/>
</dbReference>
<dbReference type="AlphaFoldDB" id="A0A9W6G9X2"/>
<protein>
    <recommendedName>
        <fullName evidence="1">SnoaL-like domain-containing protein</fullName>
    </recommendedName>
</protein>
<keyword evidence="3" id="KW-1185">Reference proteome</keyword>
<dbReference type="Gene3D" id="3.10.450.50">
    <property type="match status" value="1"/>
</dbReference>
<evidence type="ECO:0000313" key="3">
    <source>
        <dbReference type="Proteomes" id="UP001144313"/>
    </source>
</evidence>
<dbReference type="InterPro" id="IPR032710">
    <property type="entry name" value="NTF2-like_dom_sf"/>
</dbReference>
<comment type="caution">
    <text evidence="2">The sequence shown here is derived from an EMBL/GenBank/DDBJ whole genome shotgun (WGS) entry which is preliminary data.</text>
</comment>
<reference evidence="2" key="1">
    <citation type="submission" date="2022-12" db="EMBL/GenBank/DDBJ databases">
        <title>Reference genome sequencing for broad-spectrum identification of bacterial and archaeal isolates by mass spectrometry.</title>
        <authorList>
            <person name="Sekiguchi Y."/>
            <person name="Tourlousse D.M."/>
        </authorList>
    </citation>
    <scope>NUCLEOTIDE SEQUENCE</scope>
    <source>
        <strain evidence="2">LLR39Z86</strain>
    </source>
</reference>
<dbReference type="SUPFAM" id="SSF54427">
    <property type="entry name" value="NTF2-like"/>
    <property type="match status" value="1"/>
</dbReference>
<sequence length="137" mass="15112">MDPTTLHTINSIEALKARFFRALDTKEWAEFESTLADDIEVDHTALGGHQATGASNYTALLQEDYDGTVTVHDAHMPEIELTAADSAVGTWAMQVLLVRPDGQRLLAFGHHQDTYGLQDGRWLITTSASTRLQVDES</sequence>
<evidence type="ECO:0000259" key="1">
    <source>
        <dbReference type="Pfam" id="PF13577"/>
    </source>
</evidence>
<dbReference type="Proteomes" id="UP001144313">
    <property type="component" value="Unassembled WGS sequence"/>
</dbReference>